<proteinExistence type="predicted"/>
<feature type="region of interest" description="Disordered" evidence="1">
    <location>
        <begin position="209"/>
        <end position="245"/>
    </location>
</feature>
<accession>A0A2G9TWU3</accession>
<dbReference type="EMBL" id="KZ352820">
    <property type="protein sequence ID" value="PIO61922.1"/>
    <property type="molecule type" value="Genomic_DNA"/>
</dbReference>
<feature type="transmembrane region" description="Helical" evidence="2">
    <location>
        <begin position="6"/>
        <end position="28"/>
    </location>
</feature>
<keyword evidence="4" id="KW-1185">Reference proteome</keyword>
<keyword evidence="2" id="KW-0472">Membrane</keyword>
<dbReference type="Gene3D" id="1.20.1070.10">
    <property type="entry name" value="Rhodopsin 7-helix transmembrane proteins"/>
    <property type="match status" value="1"/>
</dbReference>
<protein>
    <recommendedName>
        <fullName evidence="5">G-protein coupled receptors family 1 profile domain-containing protein</fullName>
    </recommendedName>
</protein>
<evidence type="ECO:0000256" key="2">
    <source>
        <dbReference type="SAM" id="Phobius"/>
    </source>
</evidence>
<sequence>ELQPKVLLVVVVFVLCFVVGVCGNSSILTLIRGVMADRRARTRRQGDNAILYIAALCVCDFLMSLSLPPAILFRIAWPADYALEVAIDGKPVARREVRDGDTSFNSGILSTSTDAYLRPSEGDGVARAESAGQFQYHTGSSLQMFGYDATTDILLVHIHMKNEHAANDDHMSVVTMVNTNNHNSDLKSARSNAGRSVGDIAKTIIDRSSPSAVRYTSTNGVTTPLQKKRSDTSMKFYQDTAQTHL</sequence>
<evidence type="ECO:0000313" key="3">
    <source>
        <dbReference type="EMBL" id="PIO61922.1"/>
    </source>
</evidence>
<evidence type="ECO:0000313" key="4">
    <source>
        <dbReference type="Proteomes" id="UP000230423"/>
    </source>
</evidence>
<keyword evidence="2" id="KW-0812">Transmembrane</keyword>
<keyword evidence="2" id="KW-1133">Transmembrane helix</keyword>
<evidence type="ECO:0008006" key="5">
    <source>
        <dbReference type="Google" id="ProtNLM"/>
    </source>
</evidence>
<name>A0A2G9TWU3_TELCI</name>
<feature type="compositionally biased region" description="Polar residues" evidence="1">
    <location>
        <begin position="209"/>
        <end position="225"/>
    </location>
</feature>
<feature type="non-terminal residue" evidence="3">
    <location>
        <position position="1"/>
    </location>
</feature>
<dbReference type="OrthoDB" id="6076970at2759"/>
<evidence type="ECO:0000256" key="1">
    <source>
        <dbReference type="SAM" id="MobiDB-lite"/>
    </source>
</evidence>
<feature type="transmembrane region" description="Helical" evidence="2">
    <location>
        <begin position="49"/>
        <end position="67"/>
    </location>
</feature>
<dbReference type="AlphaFoldDB" id="A0A2G9TWU3"/>
<feature type="compositionally biased region" description="Polar residues" evidence="1">
    <location>
        <begin position="233"/>
        <end position="245"/>
    </location>
</feature>
<reference evidence="3 4" key="1">
    <citation type="submission" date="2015-09" db="EMBL/GenBank/DDBJ databases">
        <title>Draft genome of the parasitic nematode Teladorsagia circumcincta isolate WARC Sus (inbred).</title>
        <authorList>
            <person name="Mitreva M."/>
        </authorList>
    </citation>
    <scope>NUCLEOTIDE SEQUENCE [LARGE SCALE GENOMIC DNA]</scope>
    <source>
        <strain evidence="3 4">S</strain>
    </source>
</reference>
<gene>
    <name evidence="3" type="ORF">TELCIR_16539</name>
</gene>
<dbReference type="SUPFAM" id="SSF81321">
    <property type="entry name" value="Family A G protein-coupled receptor-like"/>
    <property type="match status" value="1"/>
</dbReference>
<organism evidence="3 4">
    <name type="scientific">Teladorsagia circumcincta</name>
    <name type="common">Brown stomach worm</name>
    <name type="synonym">Ostertagia circumcincta</name>
    <dbReference type="NCBI Taxonomy" id="45464"/>
    <lineage>
        <taxon>Eukaryota</taxon>
        <taxon>Metazoa</taxon>
        <taxon>Ecdysozoa</taxon>
        <taxon>Nematoda</taxon>
        <taxon>Chromadorea</taxon>
        <taxon>Rhabditida</taxon>
        <taxon>Rhabditina</taxon>
        <taxon>Rhabditomorpha</taxon>
        <taxon>Strongyloidea</taxon>
        <taxon>Trichostrongylidae</taxon>
        <taxon>Teladorsagia</taxon>
    </lineage>
</organism>
<dbReference type="Proteomes" id="UP000230423">
    <property type="component" value="Unassembled WGS sequence"/>
</dbReference>